<evidence type="ECO:0000313" key="2">
    <source>
        <dbReference type="Proteomes" id="UP001497535"/>
    </source>
</evidence>
<protein>
    <submittedName>
        <fullName evidence="1">Uncharacterized protein</fullName>
    </submittedName>
</protein>
<organism evidence="1 2">
    <name type="scientific">Meloidogyne enterolobii</name>
    <name type="common">Root-knot nematode worm</name>
    <name type="synonym">Meloidogyne mayaguensis</name>
    <dbReference type="NCBI Taxonomy" id="390850"/>
    <lineage>
        <taxon>Eukaryota</taxon>
        <taxon>Metazoa</taxon>
        <taxon>Ecdysozoa</taxon>
        <taxon>Nematoda</taxon>
        <taxon>Chromadorea</taxon>
        <taxon>Rhabditida</taxon>
        <taxon>Tylenchina</taxon>
        <taxon>Tylenchomorpha</taxon>
        <taxon>Tylenchoidea</taxon>
        <taxon>Meloidogynidae</taxon>
        <taxon>Meloidogyninae</taxon>
        <taxon>Meloidogyne</taxon>
    </lineage>
</organism>
<accession>A0ACB1AKI1</accession>
<keyword evidence="2" id="KW-1185">Reference proteome</keyword>
<dbReference type="EMBL" id="CAVMJV010000092">
    <property type="protein sequence ID" value="CAK5092067.1"/>
    <property type="molecule type" value="Genomic_DNA"/>
</dbReference>
<sequence>MRGEKSVIWSRKEKLKLENSTKDKQQKMLKNKEKKPKLLFHLINVPLHVLRPKLSHRLPQSII</sequence>
<proteinExistence type="predicted"/>
<gene>
    <name evidence="1" type="ORF">MENTE1834_LOCUS39944</name>
</gene>
<reference evidence="1" key="1">
    <citation type="submission" date="2023-11" db="EMBL/GenBank/DDBJ databases">
        <authorList>
            <person name="Poullet M."/>
        </authorList>
    </citation>
    <scope>NUCLEOTIDE SEQUENCE</scope>
    <source>
        <strain evidence="1">E1834</strain>
    </source>
</reference>
<name>A0ACB1AKI1_MELEN</name>
<evidence type="ECO:0000313" key="1">
    <source>
        <dbReference type="EMBL" id="CAK5092067.1"/>
    </source>
</evidence>
<dbReference type="Proteomes" id="UP001497535">
    <property type="component" value="Unassembled WGS sequence"/>
</dbReference>
<comment type="caution">
    <text evidence="1">The sequence shown here is derived from an EMBL/GenBank/DDBJ whole genome shotgun (WGS) entry which is preliminary data.</text>
</comment>